<dbReference type="OrthoDB" id="3245313at2759"/>
<proteinExistence type="predicted"/>
<organism evidence="2 3">
    <name type="scientific">Hericium alpestre</name>
    <dbReference type="NCBI Taxonomy" id="135208"/>
    <lineage>
        <taxon>Eukaryota</taxon>
        <taxon>Fungi</taxon>
        <taxon>Dikarya</taxon>
        <taxon>Basidiomycota</taxon>
        <taxon>Agaricomycotina</taxon>
        <taxon>Agaricomycetes</taxon>
        <taxon>Russulales</taxon>
        <taxon>Hericiaceae</taxon>
        <taxon>Hericium</taxon>
    </lineage>
</organism>
<accession>A0A4Y9ZLA3</accession>
<dbReference type="EMBL" id="SFCI01001495">
    <property type="protein sequence ID" value="TFY75626.1"/>
    <property type="molecule type" value="Genomic_DNA"/>
</dbReference>
<dbReference type="Gene3D" id="3.60.130.30">
    <property type="match status" value="1"/>
</dbReference>
<reference evidence="2 3" key="1">
    <citation type="submission" date="2019-02" db="EMBL/GenBank/DDBJ databases">
        <title>Genome sequencing of the rare red list fungi Hericium alpestre (H. flagellum).</title>
        <authorList>
            <person name="Buettner E."/>
            <person name="Kellner H."/>
        </authorList>
    </citation>
    <scope>NUCLEOTIDE SEQUENCE [LARGE SCALE GENOMIC DNA]</scope>
    <source>
        <strain evidence="2 3">DSM 108284</strain>
    </source>
</reference>
<evidence type="ECO:0000313" key="3">
    <source>
        <dbReference type="Proteomes" id="UP000298061"/>
    </source>
</evidence>
<evidence type="ECO:0000256" key="1">
    <source>
        <dbReference type="SAM" id="MobiDB-lite"/>
    </source>
</evidence>
<gene>
    <name evidence="2" type="ORF">EWM64_g8386</name>
</gene>
<protein>
    <submittedName>
        <fullName evidence="2">Uncharacterized protein</fullName>
    </submittedName>
</protein>
<dbReference type="STRING" id="135208.A0A4Y9ZLA3"/>
<dbReference type="AlphaFoldDB" id="A0A4Y9ZLA3"/>
<feature type="region of interest" description="Disordered" evidence="1">
    <location>
        <begin position="159"/>
        <end position="282"/>
    </location>
</feature>
<feature type="compositionally biased region" description="Basic residues" evidence="1">
    <location>
        <begin position="264"/>
        <end position="273"/>
    </location>
</feature>
<evidence type="ECO:0000313" key="2">
    <source>
        <dbReference type="EMBL" id="TFY75626.1"/>
    </source>
</evidence>
<comment type="caution">
    <text evidence="2">The sequence shown here is derived from an EMBL/GenBank/DDBJ whole genome shotgun (WGS) entry which is preliminary data.</text>
</comment>
<feature type="compositionally biased region" description="Low complexity" evidence="1">
    <location>
        <begin position="168"/>
        <end position="188"/>
    </location>
</feature>
<dbReference type="Proteomes" id="UP000298061">
    <property type="component" value="Unassembled WGS sequence"/>
</dbReference>
<sequence length="594" mass="64835">MSGNAFYHPRKFATRRDDMLDSAKYVVEARPSSASTSGGALVACRDGMPGGARASAEEPYPGTDAMAWALHCEQSGCVRPAHAHVHAACFLPGCVRDTKVTHPPLQIRHARADMLGTRKTRSSLKFSPFMVATPIPTKLHFGRLLKNALSKDKGWQEVTLSPMGSEGSSTPSTLSPLSSTPSSPAASLHDLKDDLIPPGFTLQSKDRVRPSAGPSEPRDASFDGAGSDAQEGGPVMPLSERQSVDGHGTKKRKARQAGQEDASKRRRKAKKRSPVAEWDARPRVHNNSFVSRDKHEAVGAEDFDVENDYKAERAAFTATRFKSNTKVPRAAEELEHENFERWRWMGGQGYTLGDDEDRIFVVLVPPPTEDPSKPATEQWGPTCSRIAARFERDRQKTSLPDSPRGNFGAVNVGMSAGGGSKGPHNFTHKGHHAAMVDGLLQDRDVRRIAQFQSEALASYFPKVYAEVKESMDTVSHDHPNLKRNFPGSVYPTITFNLGPRSICREHKDASNAPGVPCAITALGSFDPDKGGEIYLSDLKLIIRFPPGCTILLSSACMRHGNLPIQEGEHRYSLTQYCPGGLLQWAQHECCPAAL</sequence>
<keyword evidence="3" id="KW-1185">Reference proteome</keyword>
<name>A0A4Y9ZLA3_9AGAM</name>